<proteinExistence type="predicted"/>
<keyword evidence="1" id="KW-0548">Nucleotidyltransferase</keyword>
<sequence length="184" mass="20888">MSIERTDIIGCTICFEELALLCPGMVTPEYKKDKCYIRGHTEDIQGKVTSAKLAKIHEAIRMAHNLMDQVARIRRIFLDGYGVLVVRTVIFKISSFKLENACLLLIFNKRDGSRFCTYGGCIQGSNAQPGEFEIWRMRIKKYIQMMDYALWEVIENGATLPKIQAAEGVTSVMPITSIEDKAQR</sequence>
<name>A0A699GVC8_TANCI</name>
<evidence type="ECO:0000313" key="1">
    <source>
        <dbReference type="EMBL" id="GEW33318.1"/>
    </source>
</evidence>
<keyword evidence="1" id="KW-0808">Transferase</keyword>
<organism evidence="1">
    <name type="scientific">Tanacetum cinerariifolium</name>
    <name type="common">Dalmatian daisy</name>
    <name type="synonym">Chrysanthemum cinerariifolium</name>
    <dbReference type="NCBI Taxonomy" id="118510"/>
    <lineage>
        <taxon>Eukaryota</taxon>
        <taxon>Viridiplantae</taxon>
        <taxon>Streptophyta</taxon>
        <taxon>Embryophyta</taxon>
        <taxon>Tracheophyta</taxon>
        <taxon>Spermatophyta</taxon>
        <taxon>Magnoliopsida</taxon>
        <taxon>eudicotyledons</taxon>
        <taxon>Gunneridae</taxon>
        <taxon>Pentapetalae</taxon>
        <taxon>asterids</taxon>
        <taxon>campanulids</taxon>
        <taxon>Asterales</taxon>
        <taxon>Asteraceae</taxon>
        <taxon>Asteroideae</taxon>
        <taxon>Anthemideae</taxon>
        <taxon>Anthemidinae</taxon>
        <taxon>Tanacetum</taxon>
    </lineage>
</organism>
<dbReference type="GO" id="GO:0003964">
    <property type="term" value="F:RNA-directed DNA polymerase activity"/>
    <property type="evidence" value="ECO:0007669"/>
    <property type="project" value="UniProtKB-KW"/>
</dbReference>
<keyword evidence="1" id="KW-0695">RNA-directed DNA polymerase</keyword>
<dbReference type="EMBL" id="BKCJ010054090">
    <property type="protein sequence ID" value="GEW33318.1"/>
    <property type="molecule type" value="Genomic_DNA"/>
</dbReference>
<accession>A0A699GVC8</accession>
<dbReference type="AlphaFoldDB" id="A0A699GVC8"/>
<protein>
    <submittedName>
        <fullName evidence="1">Putative reverse transcriptase domain-containing protein</fullName>
    </submittedName>
</protein>
<feature type="non-terminal residue" evidence="1">
    <location>
        <position position="184"/>
    </location>
</feature>
<gene>
    <name evidence="1" type="ORF">Tci_205294</name>
</gene>
<comment type="caution">
    <text evidence="1">The sequence shown here is derived from an EMBL/GenBank/DDBJ whole genome shotgun (WGS) entry which is preliminary data.</text>
</comment>
<reference evidence="1" key="1">
    <citation type="journal article" date="2019" name="Sci. Rep.">
        <title>Draft genome of Tanacetum cinerariifolium, the natural source of mosquito coil.</title>
        <authorList>
            <person name="Yamashiro T."/>
            <person name="Shiraishi A."/>
            <person name="Satake H."/>
            <person name="Nakayama K."/>
        </authorList>
    </citation>
    <scope>NUCLEOTIDE SEQUENCE</scope>
</reference>